<dbReference type="Pfam" id="PF00534">
    <property type="entry name" value="Glycos_transf_1"/>
    <property type="match status" value="1"/>
</dbReference>
<dbReference type="PANTHER" id="PTHR12526:SF630">
    <property type="entry name" value="GLYCOSYLTRANSFERASE"/>
    <property type="match status" value="1"/>
</dbReference>
<dbReference type="Proteomes" id="UP000265875">
    <property type="component" value="Unassembled WGS sequence"/>
</dbReference>
<dbReference type="EMBL" id="QWLL01000046">
    <property type="protein sequence ID" value="RII75916.1"/>
    <property type="molecule type" value="Genomic_DNA"/>
</dbReference>
<dbReference type="GO" id="GO:0016757">
    <property type="term" value="F:glycosyltransferase activity"/>
    <property type="evidence" value="ECO:0007669"/>
    <property type="project" value="InterPro"/>
</dbReference>
<dbReference type="InterPro" id="IPR001296">
    <property type="entry name" value="Glyco_trans_1"/>
</dbReference>
<feature type="domain" description="Glycosyl transferase family 1" evidence="1">
    <location>
        <begin position="275"/>
        <end position="432"/>
    </location>
</feature>
<accession>A0A399M4X1</accession>
<dbReference type="AlphaFoldDB" id="A0A399M4X1"/>
<comment type="caution">
    <text evidence="2">The sequence shown here is derived from an EMBL/GenBank/DDBJ whole genome shotgun (WGS) entry which is preliminary data.</text>
</comment>
<protein>
    <submittedName>
        <fullName evidence="2">Glycosyltransferase</fullName>
    </submittedName>
</protein>
<proteinExistence type="predicted"/>
<gene>
    <name evidence="2" type="ORF">D0894_19265</name>
</gene>
<sequence>MDAAEKSIGGETLKQIISVLYGLGEQAGGVTRVSLTRTEALAGPETHSRMALLSYDDNLETTFENLVAQGRISSKISIINIYKWFAEKNELARKLRKNPTTSTLEHVKVKVRRRAEHINQLDVKVVRYFTDDETLFLEEYYKGNGEFAMAALFQSKAPTLKFNSLRTFQAYWLNEISKDYETTHLIADAIHAAETICMVDAKGARKVLMMHSNHLMRPFTPGSEVAAKYHGVIKSIPKADRLVLLTHAQLSDLTEQFPSDRYRAIGNPINVAESQNEVAREKNLAVIVARLHSIKRIKNMIKAFTKVIEVLPDARLEIWGSGEQKDELQAEIDKLNANTSIQLMGFATDVSGIFRRASVSLAMSATEGFGVSFAESLAYGTPLVSIDTNYGPKEIITNGVDGFIVKTEKEFVEKTCLLLNDHELSVSMGKAGIINMERFHAGTITQRWVELFEEIESNPPPITQAAIVDTAPLTNTAASKFGWIYLPKTEDPAIIDRYKTAKSVVISQVLASKKFLGEPTNLSEGVHEVDEMMLDEPKGLYRFRAMKHGTAYKGIIAAESVEFAI</sequence>
<dbReference type="RefSeq" id="WP_119370939.1">
    <property type="nucleotide sequence ID" value="NZ_QWLL01000046.1"/>
</dbReference>
<evidence type="ECO:0000313" key="3">
    <source>
        <dbReference type="Proteomes" id="UP000265875"/>
    </source>
</evidence>
<dbReference type="Gene3D" id="3.40.50.2000">
    <property type="entry name" value="Glycogen Phosphorylase B"/>
    <property type="match status" value="3"/>
</dbReference>
<keyword evidence="2" id="KW-0808">Transferase</keyword>
<name>A0A399M4X1_9PSED</name>
<reference evidence="2 3" key="1">
    <citation type="submission" date="2018-08" db="EMBL/GenBank/DDBJ databases">
        <title>Draft genome sequence of the cyanotroph, Pseudomonas monteilii BCN3.</title>
        <authorList>
            <person name="Jones L.B."/>
            <person name="Kunz D.A."/>
        </authorList>
    </citation>
    <scope>NUCLEOTIDE SEQUENCE [LARGE SCALE GENOMIC DNA]</scope>
    <source>
        <strain evidence="2 3">BCN3</strain>
    </source>
</reference>
<organism evidence="2 3">
    <name type="scientific">Pseudomonas monteilii</name>
    <dbReference type="NCBI Taxonomy" id="76759"/>
    <lineage>
        <taxon>Bacteria</taxon>
        <taxon>Pseudomonadati</taxon>
        <taxon>Pseudomonadota</taxon>
        <taxon>Gammaproteobacteria</taxon>
        <taxon>Pseudomonadales</taxon>
        <taxon>Pseudomonadaceae</taxon>
        <taxon>Pseudomonas</taxon>
    </lineage>
</organism>
<dbReference type="GO" id="GO:1901135">
    <property type="term" value="P:carbohydrate derivative metabolic process"/>
    <property type="evidence" value="ECO:0007669"/>
    <property type="project" value="UniProtKB-ARBA"/>
</dbReference>
<evidence type="ECO:0000313" key="2">
    <source>
        <dbReference type="EMBL" id="RII75916.1"/>
    </source>
</evidence>
<dbReference type="PANTHER" id="PTHR12526">
    <property type="entry name" value="GLYCOSYLTRANSFERASE"/>
    <property type="match status" value="1"/>
</dbReference>
<evidence type="ECO:0000259" key="1">
    <source>
        <dbReference type="Pfam" id="PF00534"/>
    </source>
</evidence>
<dbReference type="SUPFAM" id="SSF53756">
    <property type="entry name" value="UDP-Glycosyltransferase/glycogen phosphorylase"/>
    <property type="match status" value="1"/>
</dbReference>